<keyword evidence="4" id="KW-0479">Metal-binding</keyword>
<keyword evidence="6" id="KW-0464">Manganese</keyword>
<dbReference type="SUPFAM" id="SSF55031">
    <property type="entry name" value="Bacterial exopeptidase dimerisation domain"/>
    <property type="match status" value="1"/>
</dbReference>
<dbReference type="PANTHER" id="PTHR32494">
    <property type="entry name" value="ALLANTOATE DEIMINASE-RELATED"/>
    <property type="match status" value="1"/>
</dbReference>
<dbReference type="PIRSF" id="PIRSF001235">
    <property type="entry name" value="Amidase_carbamoylase"/>
    <property type="match status" value="1"/>
</dbReference>
<accession>A0ABT0D5Z9</accession>
<dbReference type="Pfam" id="PF01546">
    <property type="entry name" value="Peptidase_M20"/>
    <property type="match status" value="1"/>
</dbReference>
<reference evidence="8 9" key="1">
    <citation type="submission" date="2022-04" db="EMBL/GenBank/DDBJ databases">
        <authorList>
            <person name="Grouzdev D.S."/>
            <person name="Pantiukh K.S."/>
            <person name="Krutkina M.S."/>
        </authorList>
    </citation>
    <scope>NUCLEOTIDE SEQUENCE [LARGE SCALE GENOMIC DNA]</scope>
    <source>
        <strain evidence="8 9">6x-1</strain>
    </source>
</reference>
<evidence type="ECO:0000256" key="1">
    <source>
        <dbReference type="ARBA" id="ARBA00001936"/>
    </source>
</evidence>
<dbReference type="RefSeq" id="WP_247025658.1">
    <property type="nucleotide sequence ID" value="NZ_JALKCH010000001.1"/>
</dbReference>
<evidence type="ECO:0000313" key="9">
    <source>
        <dbReference type="Proteomes" id="UP001203284"/>
    </source>
</evidence>
<protein>
    <submittedName>
        <fullName evidence="8">Allantoate amidohydrolase</fullName>
    </submittedName>
</protein>
<proteinExistence type="inferred from homology"/>
<dbReference type="Gene3D" id="3.30.70.360">
    <property type="match status" value="1"/>
</dbReference>
<evidence type="ECO:0000256" key="3">
    <source>
        <dbReference type="ARBA" id="ARBA00011738"/>
    </source>
</evidence>
<dbReference type="InterPro" id="IPR010158">
    <property type="entry name" value="Amidase_Cbmase"/>
</dbReference>
<evidence type="ECO:0000256" key="2">
    <source>
        <dbReference type="ARBA" id="ARBA00006153"/>
    </source>
</evidence>
<dbReference type="Proteomes" id="UP001203284">
    <property type="component" value="Unassembled WGS sequence"/>
</dbReference>
<keyword evidence="9" id="KW-1185">Reference proteome</keyword>
<feature type="domain" description="Peptidase M20 dimerisation" evidence="7">
    <location>
        <begin position="217"/>
        <end position="308"/>
    </location>
</feature>
<gene>
    <name evidence="8" type="ORF">MWN34_00425</name>
</gene>
<dbReference type="CDD" id="cd03884">
    <property type="entry name" value="M20_bAS"/>
    <property type="match status" value="1"/>
</dbReference>
<dbReference type="EMBL" id="JALKCH010000001">
    <property type="protein sequence ID" value="MCK0195369.1"/>
    <property type="molecule type" value="Genomic_DNA"/>
</dbReference>
<dbReference type="PANTHER" id="PTHR32494:SF19">
    <property type="entry name" value="ALLANTOATE DEIMINASE-RELATED"/>
    <property type="match status" value="1"/>
</dbReference>
<dbReference type="InterPro" id="IPR036264">
    <property type="entry name" value="Bact_exopeptidase_dim_dom"/>
</dbReference>
<sequence length="415" mass="43689">MTTRADSHINGDGLTVDQRLDALAAISDTPVGLTRLYLGPAHRRATTCVADWMQHAGMDVRLDSTGNVVGRYAGTMPEARTLILASHIDTVANAGRFDGNLGVVAAIEVVRRLHDAGRHLPFAIEVVAFGDEEGVRFASALGGSRALAGRFDPAILEERDGEGISRREALIAFGCDPTAIASEARDPATTLGYVELHIEQGPVLEREDLPLAVVTAINGANRGRVTVTGESGHAGTVPMPIRRDALAASAEMMLAVERLGRSAPDLVATVGRLDINHAAPNTVPGRVSFTLDVRAPDDAVRAEAVAAIGREILVIAAARGVSASVEIGYEAPAAQCDDGLQQRLAASMARLGLPERRMPSGAGHDAMAFAGRIPFAMLFVRCRGGISHNPAEYAAPDDIEAGVRVLADFIDHFAI</sequence>
<organism evidence="8 9">
    <name type="scientific">Ancylobacter crimeensis</name>
    <dbReference type="NCBI Taxonomy" id="2579147"/>
    <lineage>
        <taxon>Bacteria</taxon>
        <taxon>Pseudomonadati</taxon>
        <taxon>Pseudomonadota</taxon>
        <taxon>Alphaproteobacteria</taxon>
        <taxon>Hyphomicrobiales</taxon>
        <taxon>Xanthobacteraceae</taxon>
        <taxon>Ancylobacter</taxon>
    </lineage>
</organism>
<comment type="similarity">
    <text evidence="2">Belongs to the peptidase M20 family.</text>
</comment>
<name>A0ABT0D5Z9_9HYPH</name>
<dbReference type="NCBIfam" id="NF006775">
    <property type="entry name" value="PRK09290.2-5"/>
    <property type="match status" value="1"/>
</dbReference>
<evidence type="ECO:0000259" key="7">
    <source>
        <dbReference type="Pfam" id="PF07687"/>
    </source>
</evidence>
<evidence type="ECO:0000256" key="5">
    <source>
        <dbReference type="ARBA" id="ARBA00022801"/>
    </source>
</evidence>
<evidence type="ECO:0000256" key="6">
    <source>
        <dbReference type="ARBA" id="ARBA00023211"/>
    </source>
</evidence>
<dbReference type="InterPro" id="IPR011650">
    <property type="entry name" value="Peptidase_M20_dimer"/>
</dbReference>
<comment type="subunit">
    <text evidence="3">Homodimer.</text>
</comment>
<evidence type="ECO:0000256" key="4">
    <source>
        <dbReference type="ARBA" id="ARBA00022723"/>
    </source>
</evidence>
<evidence type="ECO:0000313" key="8">
    <source>
        <dbReference type="EMBL" id="MCK0195369.1"/>
    </source>
</evidence>
<comment type="cofactor">
    <cofactor evidence="1">
        <name>Mn(2+)</name>
        <dbReference type="ChEBI" id="CHEBI:29035"/>
    </cofactor>
</comment>
<dbReference type="SUPFAM" id="SSF53187">
    <property type="entry name" value="Zn-dependent exopeptidases"/>
    <property type="match status" value="1"/>
</dbReference>
<keyword evidence="5" id="KW-0378">Hydrolase</keyword>
<comment type="caution">
    <text evidence="8">The sequence shown here is derived from an EMBL/GenBank/DDBJ whole genome shotgun (WGS) entry which is preliminary data.</text>
</comment>
<dbReference type="Pfam" id="PF07687">
    <property type="entry name" value="M20_dimer"/>
    <property type="match status" value="1"/>
</dbReference>
<dbReference type="InterPro" id="IPR002933">
    <property type="entry name" value="Peptidase_M20"/>
</dbReference>
<dbReference type="Gene3D" id="3.40.630.10">
    <property type="entry name" value="Zn peptidases"/>
    <property type="match status" value="1"/>
</dbReference>
<dbReference type="NCBIfam" id="TIGR01879">
    <property type="entry name" value="hydantase"/>
    <property type="match status" value="1"/>
</dbReference>